<dbReference type="Proteomes" id="UP001152523">
    <property type="component" value="Unassembled WGS sequence"/>
</dbReference>
<sequence length="130" mass="14548">MSIINAKTVKIDFPSPEKKKTTSNTHKKTKRKPQLVEVNYFLADPSMCPESDRSSPSKEFIHQGIYSPKASWKYEGAGQDQAIYHLWSKHSNIYARVGFHGVWAVTHFLGVLCALMELTAGLRLAAGRGI</sequence>
<keyword evidence="2" id="KW-1185">Reference proteome</keyword>
<comment type="caution">
    <text evidence="1">The sequence shown here is derived from an EMBL/GenBank/DDBJ whole genome shotgun (WGS) entry which is preliminary data.</text>
</comment>
<proteinExistence type="predicted"/>
<reference evidence="1" key="1">
    <citation type="submission" date="2022-07" db="EMBL/GenBank/DDBJ databases">
        <authorList>
            <person name="Macas J."/>
            <person name="Novak P."/>
            <person name="Neumann P."/>
        </authorList>
    </citation>
    <scope>NUCLEOTIDE SEQUENCE</scope>
</reference>
<name>A0AAV0C254_9ASTE</name>
<evidence type="ECO:0000313" key="2">
    <source>
        <dbReference type="Proteomes" id="UP001152523"/>
    </source>
</evidence>
<dbReference type="AlphaFoldDB" id="A0AAV0C254"/>
<organism evidence="1 2">
    <name type="scientific">Cuscuta epithymum</name>
    <dbReference type="NCBI Taxonomy" id="186058"/>
    <lineage>
        <taxon>Eukaryota</taxon>
        <taxon>Viridiplantae</taxon>
        <taxon>Streptophyta</taxon>
        <taxon>Embryophyta</taxon>
        <taxon>Tracheophyta</taxon>
        <taxon>Spermatophyta</taxon>
        <taxon>Magnoliopsida</taxon>
        <taxon>eudicotyledons</taxon>
        <taxon>Gunneridae</taxon>
        <taxon>Pentapetalae</taxon>
        <taxon>asterids</taxon>
        <taxon>lamiids</taxon>
        <taxon>Solanales</taxon>
        <taxon>Convolvulaceae</taxon>
        <taxon>Cuscuteae</taxon>
        <taxon>Cuscuta</taxon>
        <taxon>Cuscuta subgen. Cuscuta</taxon>
    </lineage>
</organism>
<evidence type="ECO:0000313" key="1">
    <source>
        <dbReference type="EMBL" id="CAH9059600.1"/>
    </source>
</evidence>
<protein>
    <submittedName>
        <fullName evidence="1">Uncharacterized protein</fullName>
    </submittedName>
</protein>
<dbReference type="EMBL" id="CAMAPF010000008">
    <property type="protein sequence ID" value="CAH9059600.1"/>
    <property type="molecule type" value="Genomic_DNA"/>
</dbReference>
<gene>
    <name evidence="1" type="ORF">CEPIT_LOCUS1421</name>
</gene>
<accession>A0AAV0C254</accession>